<evidence type="ECO:0000313" key="18">
    <source>
        <dbReference type="EMBL" id="KAF5699108.1"/>
    </source>
</evidence>
<evidence type="ECO:0000256" key="5">
    <source>
        <dbReference type="ARBA" id="ARBA00022679"/>
    </source>
</evidence>
<comment type="catalytic activity">
    <reaction evidence="14">
        <text>(R)-5-phosphomevalonate + ATP = (R)-5-diphosphomevalonate + ADP</text>
        <dbReference type="Rhea" id="RHEA:16341"/>
        <dbReference type="ChEBI" id="CHEBI:30616"/>
        <dbReference type="ChEBI" id="CHEBI:57557"/>
        <dbReference type="ChEBI" id="CHEBI:58146"/>
        <dbReference type="ChEBI" id="CHEBI:456216"/>
        <dbReference type="EC" id="2.7.4.2"/>
    </reaction>
    <physiologicalReaction direction="left-to-right" evidence="14">
        <dbReference type="Rhea" id="RHEA:16342"/>
    </physiologicalReaction>
</comment>
<keyword evidence="6" id="KW-0547">Nucleotide-binding</keyword>
<evidence type="ECO:0000256" key="6">
    <source>
        <dbReference type="ARBA" id="ARBA00022741"/>
    </source>
</evidence>
<organism evidence="18 19">
    <name type="scientific">Fusarium globosum</name>
    <dbReference type="NCBI Taxonomy" id="78864"/>
    <lineage>
        <taxon>Eukaryota</taxon>
        <taxon>Fungi</taxon>
        <taxon>Dikarya</taxon>
        <taxon>Ascomycota</taxon>
        <taxon>Pezizomycotina</taxon>
        <taxon>Sordariomycetes</taxon>
        <taxon>Hypocreomycetidae</taxon>
        <taxon>Hypocreales</taxon>
        <taxon>Nectriaceae</taxon>
        <taxon>Fusarium</taxon>
        <taxon>Fusarium fujikuroi species complex</taxon>
    </lineage>
</organism>
<dbReference type="SUPFAM" id="SSF55060">
    <property type="entry name" value="GHMP Kinase, C-terminal domain"/>
    <property type="match status" value="1"/>
</dbReference>
<evidence type="ECO:0000256" key="9">
    <source>
        <dbReference type="ARBA" id="ARBA00022955"/>
    </source>
</evidence>
<evidence type="ECO:0000256" key="2">
    <source>
        <dbReference type="ARBA" id="ARBA00006495"/>
    </source>
</evidence>
<dbReference type="InterPro" id="IPR013750">
    <property type="entry name" value="GHMP_kinase_C_dom"/>
</dbReference>
<dbReference type="EC" id="2.7.4.2" evidence="3 15"/>
<gene>
    <name evidence="18" type="ORF">FGLOB1_11576</name>
</gene>
<dbReference type="InterPro" id="IPR016005">
    <property type="entry name" value="Erg8"/>
</dbReference>
<keyword evidence="9 15" id="KW-0752">Steroid biosynthesis</keyword>
<dbReference type="PANTHER" id="PTHR31814">
    <property type="match status" value="1"/>
</dbReference>
<evidence type="ECO:0000256" key="12">
    <source>
        <dbReference type="ARBA" id="ARBA00023166"/>
    </source>
</evidence>
<evidence type="ECO:0000256" key="3">
    <source>
        <dbReference type="ARBA" id="ARBA00012958"/>
    </source>
</evidence>
<feature type="domain" description="GHMP kinase C-terminal" evidence="17">
    <location>
        <begin position="341"/>
        <end position="406"/>
    </location>
</feature>
<sequence>MTLHHPTIAVSAPGKVFIAGGYLVLDQEYTAFVFGLDARINIIAGDIHTTAGVQLTEIVVDSPQFLEAQWRYGYHLAGEGGGIKVTQLQVSGAQINPNPFVETTLSYALTYIDRVAKHRPSHSMASARLIILADNDYYSHSESESTRQGRFAKFPVTLGDANKTGLGSSAALVTSLTAALLAHYLPEDLFNLQSDQGKRTLHNLAQAAHCAAQGKVGSGFDVATAVYGSCRYRRFSPETLSSIPEPGAAGFADALVKLVDGESAWDVEVLKDAVIMPKGVVLRMCDVDCGSKTVGMVKKVLKWRSSNPEESKKLWDELQKRNEQLIATLNAGDVENLPGKITAVREMIRQMGSASDVPIEPESQTELLDALSTVEGVYGGVVPGAGGYDALALLMKDDEETKQRVGEFLDKWAKEKGTKVKLLGVKGEMEGVRTESLDVYAGWI</sequence>
<dbReference type="PANTHER" id="PTHR31814:SF2">
    <property type="entry name" value="PHOSPHOMEVALONATE KINASE"/>
    <property type="match status" value="1"/>
</dbReference>
<protein>
    <recommendedName>
        <fullName evidence="3 15">Phosphomevalonate kinase</fullName>
        <ecNumber evidence="3 15">2.7.4.2</ecNumber>
    </recommendedName>
</protein>
<comment type="pathway">
    <text evidence="1 15">Isoprenoid biosynthesis; isopentenyl diphosphate biosynthesis via mevalonate pathway; isopentenyl diphosphate from (R)-mevalonate: step 2/3.</text>
</comment>
<keyword evidence="5 15" id="KW-0808">Transferase</keyword>
<evidence type="ECO:0000256" key="13">
    <source>
        <dbReference type="ARBA" id="ARBA00023221"/>
    </source>
</evidence>
<dbReference type="UniPathway" id="UPA00057">
    <property type="reaction ID" value="UER00099"/>
</dbReference>
<dbReference type="InterPro" id="IPR006204">
    <property type="entry name" value="GHMP_kinase_N_dom"/>
</dbReference>
<dbReference type="GO" id="GO:0019287">
    <property type="term" value="P:isopentenyl diphosphate biosynthetic process, mevalonate pathway"/>
    <property type="evidence" value="ECO:0007669"/>
    <property type="project" value="UniProtKB-UniRule"/>
</dbReference>
<evidence type="ECO:0000259" key="16">
    <source>
        <dbReference type="Pfam" id="PF00288"/>
    </source>
</evidence>
<dbReference type="GO" id="GO:0004631">
    <property type="term" value="F:phosphomevalonate kinase activity"/>
    <property type="evidence" value="ECO:0007669"/>
    <property type="project" value="UniProtKB-UniRule"/>
</dbReference>
<keyword evidence="12" id="KW-1207">Sterol metabolism</keyword>
<dbReference type="Pfam" id="PF08544">
    <property type="entry name" value="GHMP_kinases_C"/>
    <property type="match status" value="1"/>
</dbReference>
<evidence type="ECO:0000256" key="7">
    <source>
        <dbReference type="ARBA" id="ARBA00022777"/>
    </source>
</evidence>
<dbReference type="FunFam" id="3.30.70.890:FF:000018">
    <property type="entry name" value="Phosphomevalonate kinase"/>
    <property type="match status" value="1"/>
</dbReference>
<dbReference type="InterPro" id="IPR035102">
    <property type="entry name" value="Phosphomevalonate_kinase"/>
</dbReference>
<keyword evidence="11 15" id="KW-0443">Lipid metabolism</keyword>
<keyword evidence="19" id="KW-1185">Reference proteome</keyword>
<dbReference type="Proteomes" id="UP000532311">
    <property type="component" value="Unassembled WGS sequence"/>
</dbReference>
<dbReference type="Pfam" id="PF00288">
    <property type="entry name" value="GHMP_kinases_N"/>
    <property type="match status" value="1"/>
</dbReference>
<dbReference type="GO" id="GO:0005524">
    <property type="term" value="F:ATP binding"/>
    <property type="evidence" value="ECO:0007669"/>
    <property type="project" value="UniProtKB-UniRule"/>
</dbReference>
<evidence type="ECO:0000256" key="15">
    <source>
        <dbReference type="PIRNR" id="PIRNR017288"/>
    </source>
</evidence>
<keyword evidence="8" id="KW-0067">ATP-binding</keyword>
<proteinExistence type="inferred from homology"/>
<evidence type="ECO:0000256" key="4">
    <source>
        <dbReference type="ARBA" id="ARBA00022516"/>
    </source>
</evidence>
<keyword evidence="7 15" id="KW-0418">Kinase</keyword>
<dbReference type="GO" id="GO:0005777">
    <property type="term" value="C:peroxisome"/>
    <property type="evidence" value="ECO:0007669"/>
    <property type="project" value="TreeGrafter"/>
</dbReference>
<dbReference type="Gene3D" id="3.30.70.890">
    <property type="entry name" value="GHMP kinase, C-terminal domain"/>
    <property type="match status" value="1"/>
</dbReference>
<dbReference type="InterPro" id="IPR036554">
    <property type="entry name" value="GHMP_kinase_C_sf"/>
</dbReference>
<evidence type="ECO:0000256" key="14">
    <source>
        <dbReference type="ARBA" id="ARBA00029326"/>
    </source>
</evidence>
<keyword evidence="10" id="KW-0756">Sterol biosynthesis</keyword>
<dbReference type="InterPro" id="IPR020568">
    <property type="entry name" value="Ribosomal_Su5_D2-typ_SF"/>
</dbReference>
<evidence type="ECO:0000259" key="17">
    <source>
        <dbReference type="Pfam" id="PF08544"/>
    </source>
</evidence>
<evidence type="ECO:0000256" key="8">
    <source>
        <dbReference type="ARBA" id="ARBA00022840"/>
    </source>
</evidence>
<comment type="similarity">
    <text evidence="2 15">Belongs to the GHMP kinase family. Mevalonate kinase subfamily.</text>
</comment>
<dbReference type="SUPFAM" id="SSF54211">
    <property type="entry name" value="Ribosomal protein S5 domain 2-like"/>
    <property type="match status" value="1"/>
</dbReference>
<name>A0A8H5XSH4_9HYPO</name>
<dbReference type="EMBL" id="JAAQPF010000612">
    <property type="protein sequence ID" value="KAF5699108.1"/>
    <property type="molecule type" value="Genomic_DNA"/>
</dbReference>
<keyword evidence="13 15" id="KW-0753">Steroid metabolism</keyword>
<evidence type="ECO:0000256" key="1">
    <source>
        <dbReference type="ARBA" id="ARBA00005017"/>
    </source>
</evidence>
<keyword evidence="4 15" id="KW-0444">Lipid biosynthesis</keyword>
<evidence type="ECO:0000313" key="19">
    <source>
        <dbReference type="Proteomes" id="UP000532311"/>
    </source>
</evidence>
<evidence type="ECO:0000256" key="10">
    <source>
        <dbReference type="ARBA" id="ARBA00023011"/>
    </source>
</evidence>
<feature type="domain" description="GHMP kinase N-terminal" evidence="16">
    <location>
        <begin position="163"/>
        <end position="228"/>
    </location>
</feature>
<dbReference type="PIRSF" id="PIRSF017288">
    <property type="entry name" value="PMK_GHMP_euk"/>
    <property type="match status" value="1"/>
</dbReference>
<accession>A0A8H5XSH4</accession>
<reference evidence="18 19" key="1">
    <citation type="submission" date="2020-05" db="EMBL/GenBank/DDBJ databases">
        <title>Identification and distribution of gene clusters putatively required for synthesis of sphingolipid metabolism inhibitors in phylogenetically diverse species of the filamentous fungus Fusarium.</title>
        <authorList>
            <person name="Kim H.-S."/>
            <person name="Busman M."/>
            <person name="Brown D.W."/>
            <person name="Divon H."/>
            <person name="Uhlig S."/>
            <person name="Proctor R.H."/>
        </authorList>
    </citation>
    <scope>NUCLEOTIDE SEQUENCE [LARGE SCALE GENOMIC DNA]</scope>
    <source>
        <strain evidence="18 19">NRRL 26131</strain>
    </source>
</reference>
<evidence type="ECO:0000256" key="11">
    <source>
        <dbReference type="ARBA" id="ARBA00023098"/>
    </source>
</evidence>
<dbReference type="GO" id="GO:0006696">
    <property type="term" value="P:ergosterol biosynthetic process"/>
    <property type="evidence" value="ECO:0007669"/>
    <property type="project" value="TreeGrafter"/>
</dbReference>
<dbReference type="GO" id="GO:0010142">
    <property type="term" value="P:farnesyl diphosphate biosynthetic process, mevalonate pathway"/>
    <property type="evidence" value="ECO:0007669"/>
    <property type="project" value="TreeGrafter"/>
</dbReference>
<dbReference type="Gene3D" id="3.30.230.10">
    <property type="match status" value="1"/>
</dbReference>
<dbReference type="InterPro" id="IPR014721">
    <property type="entry name" value="Ribsml_uS5_D2-typ_fold_subgr"/>
</dbReference>
<dbReference type="AlphaFoldDB" id="A0A8H5XSH4"/>
<comment type="caution">
    <text evidence="18">The sequence shown here is derived from an EMBL/GenBank/DDBJ whole genome shotgun (WGS) entry which is preliminary data.</text>
</comment>